<protein>
    <submittedName>
        <fullName evidence="2">Uncharacterized protein</fullName>
    </submittedName>
</protein>
<feature type="compositionally biased region" description="Low complexity" evidence="1">
    <location>
        <begin position="91"/>
        <end position="100"/>
    </location>
</feature>
<dbReference type="VEuPathDB" id="AmoebaDB:DICPUDRAFT_159631"/>
<feature type="compositionally biased region" description="Low complexity" evidence="1">
    <location>
        <begin position="233"/>
        <end position="281"/>
    </location>
</feature>
<feature type="compositionally biased region" description="Low complexity" evidence="1">
    <location>
        <begin position="46"/>
        <end position="76"/>
    </location>
</feature>
<name>F1A4K9_DICPU</name>
<keyword evidence="3" id="KW-1185">Reference proteome</keyword>
<feature type="compositionally biased region" description="Polar residues" evidence="1">
    <location>
        <begin position="77"/>
        <end position="90"/>
    </location>
</feature>
<evidence type="ECO:0000256" key="1">
    <source>
        <dbReference type="SAM" id="MobiDB-lite"/>
    </source>
</evidence>
<organism evidence="2 3">
    <name type="scientific">Dictyostelium purpureum</name>
    <name type="common">Slime mold</name>
    <dbReference type="NCBI Taxonomy" id="5786"/>
    <lineage>
        <taxon>Eukaryota</taxon>
        <taxon>Amoebozoa</taxon>
        <taxon>Evosea</taxon>
        <taxon>Eumycetozoa</taxon>
        <taxon>Dictyostelia</taxon>
        <taxon>Dictyosteliales</taxon>
        <taxon>Dictyosteliaceae</taxon>
        <taxon>Dictyostelium</taxon>
    </lineage>
</organism>
<sequence>MESDEINSLSTSPFEFINDSGNNNSGFNNNSYNYCGSSNSSSDHSFNYNYNNNNNNNNNKNSKNNNGFNGLFNFNNRTKNSTGSNISTDKSSVSSGSPLSSLTSKFSFGAKKTLDLFQQFRNNNNKNLVGYNFNSIDFLHHQEVYQNEIVDISDDEDDKNSNNNNRNNNNNNYDEYNNNDHSLQLNGSTNSNGYTVHKHPFNINNINPEFKLEEPTYTIKYKFNENQTESHYSSQNNISNENNINNNNSNNSNNYSYESDNSSPLNSYQNNDNGPNNYYFNSKNSILYNG</sequence>
<dbReference type="GeneID" id="10507058"/>
<dbReference type="AlphaFoldDB" id="F1A4K9"/>
<dbReference type="EMBL" id="GL871527">
    <property type="protein sequence ID" value="EGC28874.1"/>
    <property type="molecule type" value="Genomic_DNA"/>
</dbReference>
<dbReference type="RefSeq" id="XP_003294603.1">
    <property type="nucleotide sequence ID" value="XM_003294555.1"/>
</dbReference>
<accession>F1A4K9</accession>
<evidence type="ECO:0000313" key="3">
    <source>
        <dbReference type="Proteomes" id="UP000001064"/>
    </source>
</evidence>
<feature type="region of interest" description="Disordered" evidence="1">
    <location>
        <begin position="46"/>
        <end position="100"/>
    </location>
</feature>
<feature type="region of interest" description="Disordered" evidence="1">
    <location>
        <begin position="153"/>
        <end position="193"/>
    </location>
</feature>
<feature type="region of interest" description="Disordered" evidence="1">
    <location>
        <begin position="228"/>
        <end position="290"/>
    </location>
</feature>
<evidence type="ECO:0000313" key="2">
    <source>
        <dbReference type="EMBL" id="EGC28874.1"/>
    </source>
</evidence>
<feature type="compositionally biased region" description="Polar residues" evidence="1">
    <location>
        <begin position="181"/>
        <end position="193"/>
    </location>
</feature>
<reference evidence="3" key="1">
    <citation type="journal article" date="2011" name="Genome Biol.">
        <title>Comparative genomics of the social amoebae Dictyostelium discoideum and Dictyostelium purpureum.</title>
        <authorList>
            <consortium name="US DOE Joint Genome Institute (JGI-PGF)"/>
            <person name="Sucgang R."/>
            <person name="Kuo A."/>
            <person name="Tian X."/>
            <person name="Salerno W."/>
            <person name="Parikh A."/>
            <person name="Feasley C.L."/>
            <person name="Dalin E."/>
            <person name="Tu H."/>
            <person name="Huang E."/>
            <person name="Barry K."/>
            <person name="Lindquist E."/>
            <person name="Shapiro H."/>
            <person name="Bruce D."/>
            <person name="Schmutz J."/>
            <person name="Salamov A."/>
            <person name="Fey P."/>
            <person name="Gaudet P."/>
            <person name="Anjard C."/>
            <person name="Babu M.M."/>
            <person name="Basu S."/>
            <person name="Bushmanova Y."/>
            <person name="van der Wel H."/>
            <person name="Katoh-Kurasawa M."/>
            <person name="Dinh C."/>
            <person name="Coutinho P.M."/>
            <person name="Saito T."/>
            <person name="Elias M."/>
            <person name="Schaap P."/>
            <person name="Kay R.R."/>
            <person name="Henrissat B."/>
            <person name="Eichinger L."/>
            <person name="Rivero F."/>
            <person name="Putnam N.H."/>
            <person name="West C.M."/>
            <person name="Loomis W.F."/>
            <person name="Chisholm R.L."/>
            <person name="Shaulsky G."/>
            <person name="Strassmann J.E."/>
            <person name="Queller D.C."/>
            <person name="Kuspa A."/>
            <person name="Grigoriev I.V."/>
        </authorList>
    </citation>
    <scope>NUCLEOTIDE SEQUENCE [LARGE SCALE GENOMIC DNA]</scope>
    <source>
        <strain evidence="3">QSDP1</strain>
    </source>
</reference>
<dbReference type="KEGG" id="dpp:DICPUDRAFT_159631"/>
<proteinExistence type="predicted"/>
<dbReference type="InParanoid" id="F1A4K9"/>
<gene>
    <name evidence="2" type="ORF">DICPUDRAFT_159631</name>
</gene>
<feature type="compositionally biased region" description="Low complexity" evidence="1">
    <location>
        <begin position="161"/>
        <end position="180"/>
    </location>
</feature>
<dbReference type="Proteomes" id="UP000001064">
    <property type="component" value="Unassembled WGS sequence"/>
</dbReference>